<feature type="domain" description="Xylose isomerase-like TIM barrel" evidence="2">
    <location>
        <begin position="111"/>
        <end position="273"/>
    </location>
</feature>
<dbReference type="EMBL" id="FNSD01000001">
    <property type="protein sequence ID" value="SEB69234.1"/>
    <property type="molecule type" value="Genomic_DNA"/>
</dbReference>
<dbReference type="InterPro" id="IPR036237">
    <property type="entry name" value="Xyl_isomerase-like_sf"/>
</dbReference>
<feature type="chain" id="PRO_5010384354" evidence="1">
    <location>
        <begin position="24"/>
        <end position="282"/>
    </location>
</feature>
<proteinExistence type="predicted"/>
<dbReference type="Pfam" id="PF01261">
    <property type="entry name" value="AP_endonuc_2"/>
    <property type="match status" value="1"/>
</dbReference>
<keyword evidence="1" id="KW-0732">Signal</keyword>
<dbReference type="Gene3D" id="3.20.20.150">
    <property type="entry name" value="Divalent-metal-dependent TIM barrel enzymes"/>
    <property type="match status" value="1"/>
</dbReference>
<dbReference type="PANTHER" id="PTHR12110">
    <property type="entry name" value="HYDROXYPYRUVATE ISOMERASE"/>
    <property type="match status" value="1"/>
</dbReference>
<dbReference type="InterPro" id="IPR013022">
    <property type="entry name" value="Xyl_isomerase-like_TIM-brl"/>
</dbReference>
<feature type="signal peptide" evidence="1">
    <location>
        <begin position="1"/>
        <end position="23"/>
    </location>
</feature>
<evidence type="ECO:0000259" key="2">
    <source>
        <dbReference type="Pfam" id="PF01261"/>
    </source>
</evidence>
<dbReference type="OrthoDB" id="109885at2"/>
<gene>
    <name evidence="3" type="ORF">SAMN05443244_1573</name>
</gene>
<keyword evidence="3" id="KW-0413">Isomerase</keyword>
<dbReference type="Proteomes" id="UP000182409">
    <property type="component" value="Unassembled WGS sequence"/>
</dbReference>
<dbReference type="InterPro" id="IPR050312">
    <property type="entry name" value="IolE/XylAMocC-like"/>
</dbReference>
<evidence type="ECO:0000313" key="3">
    <source>
        <dbReference type="EMBL" id="SEB69234.1"/>
    </source>
</evidence>
<dbReference type="RefSeq" id="WP_074653160.1">
    <property type="nucleotide sequence ID" value="NZ_FNSD01000001.1"/>
</dbReference>
<dbReference type="PANTHER" id="PTHR12110:SF41">
    <property type="entry name" value="INOSOSE DEHYDRATASE"/>
    <property type="match status" value="1"/>
</dbReference>
<dbReference type="InterPro" id="IPR006311">
    <property type="entry name" value="TAT_signal"/>
</dbReference>
<organism evidence="3 4">
    <name type="scientific">Terriglobus roseus</name>
    <dbReference type="NCBI Taxonomy" id="392734"/>
    <lineage>
        <taxon>Bacteria</taxon>
        <taxon>Pseudomonadati</taxon>
        <taxon>Acidobacteriota</taxon>
        <taxon>Terriglobia</taxon>
        <taxon>Terriglobales</taxon>
        <taxon>Acidobacteriaceae</taxon>
        <taxon>Terriglobus</taxon>
    </lineage>
</organism>
<reference evidence="3 4" key="1">
    <citation type="submission" date="2016-10" db="EMBL/GenBank/DDBJ databases">
        <authorList>
            <person name="de Groot N.N."/>
        </authorList>
    </citation>
    <scope>NUCLEOTIDE SEQUENCE [LARGE SCALE GENOMIC DNA]</scope>
    <source>
        <strain evidence="3 4">AB35.6</strain>
    </source>
</reference>
<evidence type="ECO:0000256" key="1">
    <source>
        <dbReference type="SAM" id="SignalP"/>
    </source>
</evidence>
<dbReference type="PROSITE" id="PS51318">
    <property type="entry name" value="TAT"/>
    <property type="match status" value="1"/>
</dbReference>
<dbReference type="GO" id="GO:0016853">
    <property type="term" value="F:isomerase activity"/>
    <property type="evidence" value="ECO:0007669"/>
    <property type="project" value="UniProtKB-KW"/>
</dbReference>
<evidence type="ECO:0000313" key="4">
    <source>
        <dbReference type="Proteomes" id="UP000182409"/>
    </source>
</evidence>
<sequence length="282" mass="31231">MLNHPLSRRSALKTMLMASAAAAAPRFSFGYALKPSPIRLGIASYTFRNFKPPQLIDYMHQLKTPYLNLKDVHLPMTPPDAAPKQAAEYRAAGLTLTAAGTIYFPKDEDEDIRQKFEYVKSAGIPMIVGSPSHEALGRVESFVKKYDIKLAIHNHGPEDKEWPSPHDILKLIGKMDKRMGCCVDVGHAMRAGDDIPATLREVGPRLLAMHIKDLADPKSKESQVAVGEGVMPVRKIFETLVELKYPGVVDLEYEIHGDDPMPGVMKSFASMRKTLAEMGYSA</sequence>
<dbReference type="AlphaFoldDB" id="A0A1H4LEZ7"/>
<name>A0A1H4LEZ7_9BACT</name>
<dbReference type="SUPFAM" id="SSF51658">
    <property type="entry name" value="Xylose isomerase-like"/>
    <property type="match status" value="1"/>
</dbReference>
<accession>A0A1H4LEZ7</accession>
<protein>
    <submittedName>
        <fullName evidence="3">Sugar phosphate isomerase/epimerase</fullName>
    </submittedName>
</protein>